<evidence type="ECO:0000256" key="5">
    <source>
        <dbReference type="ARBA" id="ARBA00023136"/>
    </source>
</evidence>
<dbReference type="InterPro" id="IPR051401">
    <property type="entry name" value="GtrA_CellWall_Glycosyl"/>
</dbReference>
<evidence type="ECO:0000313" key="9">
    <source>
        <dbReference type="Proteomes" id="UP000178684"/>
    </source>
</evidence>
<feature type="transmembrane region" description="Helical" evidence="6">
    <location>
        <begin position="136"/>
        <end position="155"/>
    </location>
</feature>
<feature type="transmembrane region" description="Helical" evidence="6">
    <location>
        <begin position="175"/>
        <end position="196"/>
    </location>
</feature>
<dbReference type="GO" id="GO:0000271">
    <property type="term" value="P:polysaccharide biosynthetic process"/>
    <property type="evidence" value="ECO:0007669"/>
    <property type="project" value="InterPro"/>
</dbReference>
<protein>
    <recommendedName>
        <fullName evidence="7">GtrA/DPMS transmembrane domain-containing protein</fullName>
    </recommendedName>
</protein>
<evidence type="ECO:0000256" key="1">
    <source>
        <dbReference type="ARBA" id="ARBA00004141"/>
    </source>
</evidence>
<dbReference type="PANTHER" id="PTHR38459">
    <property type="entry name" value="PROPHAGE BACTOPRENOL-LINKED GLUCOSE TRANSLOCASE HOMOLOG"/>
    <property type="match status" value="1"/>
</dbReference>
<keyword evidence="3 6" id="KW-0812">Transmembrane</keyword>
<sequence length="198" mass="21385">MKKDILISAVMGFLTGLFLIPTVQNNNIALPSQNLILLVGLPILSVIGIIIARKLGEFISIIFQLGKFVLTGILNAAIDFGILNILIVSTGAASGLPYTFFKSASFIVANFNSYFWNKTWTFQASSPQGIQDYVKFLIVSLGGLLLNVGVASLVVNFTAPFGGLDPKQWANMGAVFGAIASLAWNFLGYKFVVFVARR</sequence>
<gene>
    <name evidence="8" type="ORF">A3B18_01440</name>
</gene>
<organism evidence="8 9">
    <name type="scientific">Candidatus Giovannonibacteria bacterium RIFCSPLOWO2_01_FULL_46_13</name>
    <dbReference type="NCBI Taxonomy" id="1798352"/>
    <lineage>
        <taxon>Bacteria</taxon>
        <taxon>Candidatus Giovannoniibacteriota</taxon>
    </lineage>
</organism>
<name>A0A1F5X4S2_9BACT</name>
<feature type="transmembrane region" description="Helical" evidence="6">
    <location>
        <begin position="68"/>
        <end position="89"/>
    </location>
</feature>
<dbReference type="Pfam" id="PF04138">
    <property type="entry name" value="GtrA_DPMS_TM"/>
    <property type="match status" value="1"/>
</dbReference>
<proteinExistence type="inferred from homology"/>
<keyword evidence="5 6" id="KW-0472">Membrane</keyword>
<dbReference type="AlphaFoldDB" id="A0A1F5X4S2"/>
<evidence type="ECO:0000256" key="6">
    <source>
        <dbReference type="SAM" id="Phobius"/>
    </source>
</evidence>
<evidence type="ECO:0000259" key="7">
    <source>
        <dbReference type="Pfam" id="PF04138"/>
    </source>
</evidence>
<dbReference type="GO" id="GO:0005886">
    <property type="term" value="C:plasma membrane"/>
    <property type="evidence" value="ECO:0007669"/>
    <property type="project" value="TreeGrafter"/>
</dbReference>
<comment type="subcellular location">
    <subcellularLocation>
        <location evidence="1">Membrane</location>
        <topology evidence="1">Multi-pass membrane protein</topology>
    </subcellularLocation>
</comment>
<feature type="transmembrane region" description="Helical" evidence="6">
    <location>
        <begin position="35"/>
        <end position="56"/>
    </location>
</feature>
<evidence type="ECO:0000256" key="3">
    <source>
        <dbReference type="ARBA" id="ARBA00022692"/>
    </source>
</evidence>
<keyword evidence="4 6" id="KW-1133">Transmembrane helix</keyword>
<evidence type="ECO:0000313" key="8">
    <source>
        <dbReference type="EMBL" id="OGF82898.1"/>
    </source>
</evidence>
<feature type="transmembrane region" description="Helical" evidence="6">
    <location>
        <begin position="95"/>
        <end position="115"/>
    </location>
</feature>
<dbReference type="InterPro" id="IPR007267">
    <property type="entry name" value="GtrA_DPMS_TM"/>
</dbReference>
<comment type="caution">
    <text evidence="8">The sequence shown here is derived from an EMBL/GenBank/DDBJ whole genome shotgun (WGS) entry which is preliminary data.</text>
</comment>
<evidence type="ECO:0000256" key="4">
    <source>
        <dbReference type="ARBA" id="ARBA00022989"/>
    </source>
</evidence>
<evidence type="ECO:0000256" key="2">
    <source>
        <dbReference type="ARBA" id="ARBA00009399"/>
    </source>
</evidence>
<feature type="domain" description="GtrA/DPMS transmembrane" evidence="7">
    <location>
        <begin position="67"/>
        <end position="194"/>
    </location>
</feature>
<comment type="similarity">
    <text evidence="2">Belongs to the GtrA family.</text>
</comment>
<dbReference type="PANTHER" id="PTHR38459:SF1">
    <property type="entry name" value="PROPHAGE BACTOPRENOL-LINKED GLUCOSE TRANSLOCASE HOMOLOG"/>
    <property type="match status" value="1"/>
</dbReference>
<dbReference type="Proteomes" id="UP000178684">
    <property type="component" value="Unassembled WGS sequence"/>
</dbReference>
<accession>A0A1F5X4S2</accession>
<dbReference type="EMBL" id="MFIE01000010">
    <property type="protein sequence ID" value="OGF82898.1"/>
    <property type="molecule type" value="Genomic_DNA"/>
</dbReference>
<reference evidence="8 9" key="1">
    <citation type="journal article" date="2016" name="Nat. Commun.">
        <title>Thousands of microbial genomes shed light on interconnected biogeochemical processes in an aquifer system.</title>
        <authorList>
            <person name="Anantharaman K."/>
            <person name="Brown C.T."/>
            <person name="Hug L.A."/>
            <person name="Sharon I."/>
            <person name="Castelle C.J."/>
            <person name="Probst A.J."/>
            <person name="Thomas B.C."/>
            <person name="Singh A."/>
            <person name="Wilkins M.J."/>
            <person name="Karaoz U."/>
            <person name="Brodie E.L."/>
            <person name="Williams K.H."/>
            <person name="Hubbard S.S."/>
            <person name="Banfield J.F."/>
        </authorList>
    </citation>
    <scope>NUCLEOTIDE SEQUENCE [LARGE SCALE GENOMIC DNA]</scope>
</reference>